<gene>
    <name evidence="9" type="ORF">DEH80_09875</name>
</gene>
<evidence type="ECO:0000256" key="5">
    <source>
        <dbReference type="ARBA" id="ARBA00022801"/>
    </source>
</evidence>
<dbReference type="Proteomes" id="UP000251800">
    <property type="component" value="Unassembled WGS sequence"/>
</dbReference>
<dbReference type="PANTHER" id="PTHR42904">
    <property type="entry name" value="NUDIX HYDROLASE, NUDC SUBFAMILY"/>
    <property type="match status" value="1"/>
</dbReference>
<sequence length="169" mass="18905">MRYCPQCRSELATAERGGIDRLVCPDTDCGFIHWNNPAPVVAAVVEYQGQVVLARNAAWPDWMYGLITGFLEAGETPEDGMLREVKEELGLDGRIGGLIGVYEFIRRNEVLIAYHVEAEGTVTLGEELSDWKAVPLERCKVWPFGTGLALRDWLRTRGVEPPMMELPGR</sequence>
<dbReference type="RefSeq" id="WP_109720322.1">
    <property type="nucleotide sequence ID" value="NZ_QEQK01000007.1"/>
</dbReference>
<keyword evidence="4" id="KW-0479">Metal-binding</keyword>
<evidence type="ECO:0000313" key="10">
    <source>
        <dbReference type="Proteomes" id="UP000251800"/>
    </source>
</evidence>
<name>A0A363UKZ9_9GAMM</name>
<comment type="catalytic activity">
    <reaction evidence="7">
        <text>a 5'-end NAD(+)-phospho-ribonucleoside in mRNA + H2O = a 5'-end phospho-adenosine-phospho-ribonucleoside in mRNA + beta-nicotinamide D-ribonucleotide + 2 H(+)</text>
        <dbReference type="Rhea" id="RHEA:60876"/>
        <dbReference type="Rhea" id="RHEA-COMP:15698"/>
        <dbReference type="Rhea" id="RHEA-COMP:15719"/>
        <dbReference type="ChEBI" id="CHEBI:14649"/>
        <dbReference type="ChEBI" id="CHEBI:15377"/>
        <dbReference type="ChEBI" id="CHEBI:15378"/>
        <dbReference type="ChEBI" id="CHEBI:144029"/>
        <dbReference type="ChEBI" id="CHEBI:144051"/>
    </reaction>
    <physiologicalReaction direction="left-to-right" evidence="7">
        <dbReference type="Rhea" id="RHEA:60877"/>
    </physiologicalReaction>
</comment>
<protein>
    <submittedName>
        <fullName evidence="9">ADP-ribose pyrophosphatase</fullName>
    </submittedName>
</protein>
<reference evidence="9 10" key="1">
    <citation type="submission" date="2018-05" db="EMBL/GenBank/DDBJ databases">
        <title>Abyssibacter profundi OUC007T gen. nov., sp. nov, a marine bacterium isolated from seawater of the Mariana Trench.</title>
        <authorList>
            <person name="Zhou S."/>
        </authorList>
    </citation>
    <scope>NUCLEOTIDE SEQUENCE [LARGE SCALE GENOMIC DNA]</scope>
    <source>
        <strain evidence="9 10">OUC007</strain>
    </source>
</reference>
<organism evidence="9 10">
    <name type="scientific">Abyssibacter profundi</name>
    <dbReference type="NCBI Taxonomy" id="2182787"/>
    <lineage>
        <taxon>Bacteria</taxon>
        <taxon>Pseudomonadati</taxon>
        <taxon>Pseudomonadota</taxon>
        <taxon>Gammaproteobacteria</taxon>
        <taxon>Chromatiales</taxon>
        <taxon>Oceanococcaceae</taxon>
        <taxon>Abyssibacter</taxon>
    </lineage>
</organism>
<proteinExistence type="inferred from homology"/>
<dbReference type="InterPro" id="IPR000086">
    <property type="entry name" value="NUDIX_hydrolase_dom"/>
</dbReference>
<dbReference type="EMBL" id="QEQK01000007">
    <property type="protein sequence ID" value="PWN56106.1"/>
    <property type="molecule type" value="Genomic_DNA"/>
</dbReference>
<keyword evidence="6" id="KW-0460">Magnesium</keyword>
<evidence type="ECO:0000256" key="7">
    <source>
        <dbReference type="ARBA" id="ARBA00023679"/>
    </source>
</evidence>
<feature type="domain" description="Nudix hydrolase" evidence="8">
    <location>
        <begin position="34"/>
        <end position="156"/>
    </location>
</feature>
<dbReference type="PANTHER" id="PTHR42904:SF6">
    <property type="entry name" value="NAD-CAPPED RNA HYDROLASE NUDT12"/>
    <property type="match status" value="1"/>
</dbReference>
<dbReference type="GO" id="GO:0005829">
    <property type="term" value="C:cytosol"/>
    <property type="evidence" value="ECO:0007669"/>
    <property type="project" value="TreeGrafter"/>
</dbReference>
<comment type="caution">
    <text evidence="9">The sequence shown here is derived from an EMBL/GenBank/DDBJ whole genome shotgun (WGS) entry which is preliminary data.</text>
</comment>
<dbReference type="GO" id="GO:0046872">
    <property type="term" value="F:metal ion binding"/>
    <property type="evidence" value="ECO:0007669"/>
    <property type="project" value="UniProtKB-KW"/>
</dbReference>
<keyword evidence="10" id="KW-1185">Reference proteome</keyword>
<dbReference type="OrthoDB" id="9791656at2"/>
<dbReference type="PROSITE" id="PS00893">
    <property type="entry name" value="NUDIX_BOX"/>
    <property type="match status" value="1"/>
</dbReference>
<comment type="cofactor">
    <cofactor evidence="1">
        <name>Mg(2+)</name>
        <dbReference type="ChEBI" id="CHEBI:18420"/>
    </cofactor>
</comment>
<dbReference type="GO" id="GO:0019677">
    <property type="term" value="P:NAD+ catabolic process"/>
    <property type="evidence" value="ECO:0007669"/>
    <property type="project" value="TreeGrafter"/>
</dbReference>
<dbReference type="Pfam" id="PF00293">
    <property type="entry name" value="NUDIX"/>
    <property type="match status" value="1"/>
</dbReference>
<evidence type="ECO:0000256" key="2">
    <source>
        <dbReference type="ARBA" id="ARBA00001947"/>
    </source>
</evidence>
<comment type="similarity">
    <text evidence="3">Belongs to the Nudix hydrolase family. NudC subfamily.</text>
</comment>
<dbReference type="InterPro" id="IPR015797">
    <property type="entry name" value="NUDIX_hydrolase-like_dom_sf"/>
</dbReference>
<evidence type="ECO:0000256" key="6">
    <source>
        <dbReference type="ARBA" id="ARBA00022842"/>
    </source>
</evidence>
<keyword evidence="5" id="KW-0378">Hydrolase</keyword>
<dbReference type="GO" id="GO:0035529">
    <property type="term" value="F:NADH pyrophosphatase activity"/>
    <property type="evidence" value="ECO:0007669"/>
    <property type="project" value="TreeGrafter"/>
</dbReference>
<comment type="cofactor">
    <cofactor evidence="2">
        <name>Zn(2+)</name>
        <dbReference type="ChEBI" id="CHEBI:29105"/>
    </cofactor>
</comment>
<evidence type="ECO:0000256" key="4">
    <source>
        <dbReference type="ARBA" id="ARBA00022723"/>
    </source>
</evidence>
<evidence type="ECO:0000313" key="9">
    <source>
        <dbReference type="EMBL" id="PWN56106.1"/>
    </source>
</evidence>
<dbReference type="InterPro" id="IPR050241">
    <property type="entry name" value="NAD-cap_RNA_hydrolase_NudC"/>
</dbReference>
<evidence type="ECO:0000256" key="1">
    <source>
        <dbReference type="ARBA" id="ARBA00001946"/>
    </source>
</evidence>
<dbReference type="PROSITE" id="PS51462">
    <property type="entry name" value="NUDIX"/>
    <property type="match status" value="1"/>
</dbReference>
<dbReference type="GO" id="GO:0006742">
    <property type="term" value="P:NADP+ catabolic process"/>
    <property type="evidence" value="ECO:0007669"/>
    <property type="project" value="TreeGrafter"/>
</dbReference>
<dbReference type="SUPFAM" id="SSF55811">
    <property type="entry name" value="Nudix"/>
    <property type="match status" value="1"/>
</dbReference>
<evidence type="ECO:0000259" key="8">
    <source>
        <dbReference type="PROSITE" id="PS51462"/>
    </source>
</evidence>
<dbReference type="Gene3D" id="3.90.79.10">
    <property type="entry name" value="Nucleoside Triphosphate Pyrophosphohydrolase"/>
    <property type="match status" value="1"/>
</dbReference>
<dbReference type="AlphaFoldDB" id="A0A363UKZ9"/>
<evidence type="ECO:0000256" key="3">
    <source>
        <dbReference type="ARBA" id="ARBA00009595"/>
    </source>
</evidence>
<accession>A0A363UKZ9</accession>
<dbReference type="InterPro" id="IPR020084">
    <property type="entry name" value="NUDIX_hydrolase_CS"/>
</dbReference>